<keyword evidence="3" id="KW-1185">Reference proteome</keyword>
<evidence type="ECO:0000313" key="3">
    <source>
        <dbReference type="Proteomes" id="UP000321304"/>
    </source>
</evidence>
<dbReference type="Proteomes" id="UP000321304">
    <property type="component" value="Unassembled WGS sequence"/>
</dbReference>
<keyword evidence="1" id="KW-0812">Transmembrane</keyword>
<keyword evidence="1" id="KW-1133">Transmembrane helix</keyword>
<accession>A0A560MJI9</accession>
<keyword evidence="1" id="KW-0472">Membrane</keyword>
<dbReference type="AlphaFoldDB" id="A0A560MJI9"/>
<name>A0A560MJI9_9BRAD</name>
<evidence type="ECO:0000313" key="2">
    <source>
        <dbReference type="EMBL" id="TWC07479.1"/>
    </source>
</evidence>
<feature type="transmembrane region" description="Helical" evidence="1">
    <location>
        <begin position="71"/>
        <end position="89"/>
    </location>
</feature>
<sequence>MRFLGLFLRTLFLIVVVVITARVASPQNETIWSAYETPSDLVRTLLGAAVCLFVAAQIFTYSRDPAEMRRWVVIGGAALPLALLCAVVVW</sequence>
<reference evidence="2 3" key="1">
    <citation type="submission" date="2019-06" db="EMBL/GenBank/DDBJ databases">
        <title>Genomic Encyclopedia of Type Strains, Phase IV (KMG-V): Genome sequencing to study the core and pangenomes of soil and plant-associated prokaryotes.</title>
        <authorList>
            <person name="Whitman W."/>
        </authorList>
    </citation>
    <scope>NUCLEOTIDE SEQUENCE [LARGE SCALE GENOMIC DNA]</scope>
    <source>
        <strain evidence="2 3">BR 10355</strain>
    </source>
</reference>
<protein>
    <submittedName>
        <fullName evidence="2">Uncharacterized protein</fullName>
    </submittedName>
</protein>
<gene>
    <name evidence="2" type="ORF">FBZ93_101772</name>
</gene>
<comment type="caution">
    <text evidence="2">The sequence shown here is derived from an EMBL/GenBank/DDBJ whole genome shotgun (WGS) entry which is preliminary data.</text>
</comment>
<proteinExistence type="predicted"/>
<feature type="transmembrane region" description="Helical" evidence="1">
    <location>
        <begin position="42"/>
        <end position="59"/>
    </location>
</feature>
<evidence type="ECO:0000256" key="1">
    <source>
        <dbReference type="SAM" id="Phobius"/>
    </source>
</evidence>
<dbReference type="EMBL" id="VITY01000001">
    <property type="protein sequence ID" value="TWC07479.1"/>
    <property type="molecule type" value="Genomic_DNA"/>
</dbReference>
<organism evidence="2 3">
    <name type="scientific">Bradyrhizobium macuxiense</name>
    <dbReference type="NCBI Taxonomy" id="1755647"/>
    <lineage>
        <taxon>Bacteria</taxon>
        <taxon>Pseudomonadati</taxon>
        <taxon>Pseudomonadota</taxon>
        <taxon>Alphaproteobacteria</taxon>
        <taxon>Hyphomicrobiales</taxon>
        <taxon>Nitrobacteraceae</taxon>
        <taxon>Bradyrhizobium</taxon>
    </lineage>
</organism>